<dbReference type="InterPro" id="IPR044946">
    <property type="entry name" value="Restrct_endonuc_typeI_TRD_sf"/>
</dbReference>
<gene>
    <name evidence="6" type="ORF">A2257_01265</name>
</gene>
<comment type="similarity">
    <text evidence="1">Belongs to the type-I restriction system S methylase family.</text>
</comment>
<dbReference type="PANTHER" id="PTHR30408:SF12">
    <property type="entry name" value="TYPE I RESTRICTION ENZYME MJAVIII SPECIFICITY SUBUNIT"/>
    <property type="match status" value="1"/>
</dbReference>
<dbReference type="EMBL" id="MFGA01000011">
    <property type="protein sequence ID" value="OGF21215.1"/>
    <property type="molecule type" value="Genomic_DNA"/>
</dbReference>
<evidence type="ECO:0000259" key="5">
    <source>
        <dbReference type="Pfam" id="PF01420"/>
    </source>
</evidence>
<name>A0A1F5S3F2_9BACT</name>
<dbReference type="AlphaFoldDB" id="A0A1F5S3F2"/>
<evidence type="ECO:0000313" key="7">
    <source>
        <dbReference type="Proteomes" id="UP000177407"/>
    </source>
</evidence>
<protein>
    <recommendedName>
        <fullName evidence="5">Type I restriction modification DNA specificity domain-containing protein</fullName>
    </recommendedName>
</protein>
<feature type="coiled-coil region" evidence="4">
    <location>
        <begin position="39"/>
        <end position="66"/>
    </location>
</feature>
<evidence type="ECO:0000256" key="3">
    <source>
        <dbReference type="ARBA" id="ARBA00023125"/>
    </source>
</evidence>
<organism evidence="6 7">
    <name type="scientific">Candidatus Falkowbacteria bacterium RIFOXYA2_FULL_38_12</name>
    <dbReference type="NCBI Taxonomy" id="1797993"/>
    <lineage>
        <taxon>Bacteria</taxon>
        <taxon>Candidatus Falkowiibacteriota</taxon>
    </lineage>
</organism>
<evidence type="ECO:0000256" key="2">
    <source>
        <dbReference type="ARBA" id="ARBA00022747"/>
    </source>
</evidence>
<dbReference type="Pfam" id="PF01420">
    <property type="entry name" value="Methylase_S"/>
    <property type="match status" value="1"/>
</dbReference>
<reference evidence="6 7" key="1">
    <citation type="journal article" date="2016" name="Nat. Commun.">
        <title>Thousands of microbial genomes shed light on interconnected biogeochemical processes in an aquifer system.</title>
        <authorList>
            <person name="Anantharaman K."/>
            <person name="Brown C.T."/>
            <person name="Hug L.A."/>
            <person name="Sharon I."/>
            <person name="Castelle C.J."/>
            <person name="Probst A.J."/>
            <person name="Thomas B.C."/>
            <person name="Singh A."/>
            <person name="Wilkins M.J."/>
            <person name="Karaoz U."/>
            <person name="Brodie E.L."/>
            <person name="Williams K.H."/>
            <person name="Hubbard S.S."/>
            <person name="Banfield J.F."/>
        </authorList>
    </citation>
    <scope>NUCLEOTIDE SEQUENCE [LARGE SCALE GENOMIC DNA]</scope>
</reference>
<dbReference type="Gene3D" id="3.90.220.20">
    <property type="entry name" value="DNA methylase specificity domains"/>
    <property type="match status" value="2"/>
</dbReference>
<keyword evidence="2" id="KW-0680">Restriction system</keyword>
<evidence type="ECO:0000256" key="4">
    <source>
        <dbReference type="SAM" id="Coils"/>
    </source>
</evidence>
<comment type="caution">
    <text evidence="6">The sequence shown here is derived from an EMBL/GenBank/DDBJ whole genome shotgun (WGS) entry which is preliminary data.</text>
</comment>
<evidence type="ECO:0000313" key="6">
    <source>
        <dbReference type="EMBL" id="OGF21215.1"/>
    </source>
</evidence>
<keyword evidence="3" id="KW-0238">DNA-binding</keyword>
<evidence type="ECO:0000256" key="1">
    <source>
        <dbReference type="ARBA" id="ARBA00010923"/>
    </source>
</evidence>
<accession>A0A1F5S3F2</accession>
<dbReference type="GO" id="GO:0009307">
    <property type="term" value="P:DNA restriction-modification system"/>
    <property type="evidence" value="ECO:0007669"/>
    <property type="project" value="UniProtKB-KW"/>
</dbReference>
<dbReference type="SUPFAM" id="SSF116734">
    <property type="entry name" value="DNA methylase specificity domain"/>
    <property type="match status" value="2"/>
</dbReference>
<proteinExistence type="inferred from homology"/>
<dbReference type="GO" id="GO:0003677">
    <property type="term" value="F:DNA binding"/>
    <property type="evidence" value="ECO:0007669"/>
    <property type="project" value="UniProtKB-KW"/>
</dbReference>
<dbReference type="PANTHER" id="PTHR30408">
    <property type="entry name" value="TYPE-1 RESTRICTION ENZYME ECOKI SPECIFICITY PROTEIN"/>
    <property type="match status" value="1"/>
</dbReference>
<dbReference type="Proteomes" id="UP000177407">
    <property type="component" value="Unassembled WGS sequence"/>
</dbReference>
<dbReference type="InterPro" id="IPR052021">
    <property type="entry name" value="Type-I_RS_S_subunit"/>
</dbReference>
<feature type="domain" description="Type I restriction modification DNA specificity" evidence="5">
    <location>
        <begin position="72"/>
        <end position="252"/>
    </location>
</feature>
<dbReference type="InterPro" id="IPR000055">
    <property type="entry name" value="Restrct_endonuc_typeI_TRD"/>
</dbReference>
<sequence length="277" mass="31466">MQDHKYPSLNLPVIGNIEISYPESIPEQHRIVKILDEVFEKTTKAKENAEKNLNNSKELFESYLQSVFTDDAEQKKLGDKSLFQIIDGDRGKNYPKKSDFHNEGYCLFLNTKNVRPNGFDFKTTMFITEKKDNVLGNGKLKRNDVLLTTRGTIGNIAVYNGNVLFENIRINSGMLIFRPNTKLIIPEYLFAIFQSGIMKTQIKKYVSGAAQPQLPIKTLVNFSIPVPKSISEQKSIVAKLDKLSAETKKLEAIYKQKLVDLEELKKSVLKKAFAGEL</sequence>
<keyword evidence="4" id="KW-0175">Coiled coil</keyword>